<keyword evidence="2" id="KW-0479">Metal-binding</keyword>
<keyword evidence="4" id="KW-0862">Zinc</keyword>
<dbReference type="PANTHER" id="PTHR47427:SF2">
    <property type="entry name" value="C2H2-TYPE DOMAIN-CONTAINING PROTEIN"/>
    <property type="match status" value="1"/>
</dbReference>
<feature type="compositionally biased region" description="Polar residues" evidence="7">
    <location>
        <begin position="189"/>
        <end position="200"/>
    </location>
</feature>
<feature type="compositionally biased region" description="Low complexity" evidence="7">
    <location>
        <begin position="476"/>
        <end position="487"/>
    </location>
</feature>
<evidence type="ECO:0000256" key="1">
    <source>
        <dbReference type="ARBA" id="ARBA00004123"/>
    </source>
</evidence>
<feature type="region of interest" description="Disordered" evidence="7">
    <location>
        <begin position="88"/>
        <end position="133"/>
    </location>
</feature>
<evidence type="ECO:0000313" key="9">
    <source>
        <dbReference type="EMBL" id="CDU23083.1"/>
    </source>
</evidence>
<evidence type="ECO:0000256" key="4">
    <source>
        <dbReference type="ARBA" id="ARBA00022833"/>
    </source>
</evidence>
<feature type="region of interest" description="Disordered" evidence="7">
    <location>
        <begin position="476"/>
        <end position="499"/>
    </location>
</feature>
<evidence type="ECO:0000259" key="8">
    <source>
        <dbReference type="PROSITE" id="PS50157"/>
    </source>
</evidence>
<feature type="compositionally biased region" description="Low complexity" evidence="7">
    <location>
        <begin position="110"/>
        <end position="125"/>
    </location>
</feature>
<sequence length="669" mass="70392">MYGLLVTTADHLTASVQDPGHNSLGLLGSLSPEHHPTADSIAMSHSHSMPAFGGVHVTGMPQPSYGARRGSVSSAASSSCLSLKQTPDHSAAYGSYSPRSFTPSESPMNLPGSLTSLSGLALGTPDTPGHADLPASYSDQAAFQPEQHNALLALSHGQEEFSLDMPPPSTFRRRAAHSFDVSMLSAQHSQPNLFGQSQRTNESDGSEETTPMPTSTGTFAGQPVVSLSPGFRAAQLPVTPQSMASRASLGAGPCVLTPGQSYSPGSTPDHSIHGDLSNPSSPFYPPSAIALRRLTSADNVHSDTFAPHEMGTPSKDTPPLLSLSDINGLHKHEPSFQPDLAFRDHFQSPPSFQPHRSRLPHMSSAGMSSSAMSRVASAPTSSPMPQLSRSSTSSEASSFASFPSTPSSSIAPAVEGRRASYMYPSTPNNDLMSPGFDPYYSAPQMSSDHRSNSMVSLGSPINDDLFTLMLDGRSRSVSGSVTRTTPRSRVRNAGPPPLIVSSADKLHVCHCGKRFKRMEHLKRHHRTHTHERPHKCPVETCGKFFGRSDNLAQHLKTHFRPAGLVGRSSELLSLTTGSDKYKNNEPRHDPYAAAAAAAAAAAQAAAQAAVSVSGKRGSISQACLGGPIALSKPVPPRQVLASAGGLSANSSPTMSQSNDGLQLSSAHFA</sequence>
<dbReference type="GO" id="GO:0005634">
    <property type="term" value="C:nucleus"/>
    <property type="evidence" value="ECO:0007669"/>
    <property type="project" value="UniProtKB-SubCell"/>
</dbReference>
<evidence type="ECO:0000256" key="6">
    <source>
        <dbReference type="PROSITE-ProRule" id="PRU00042"/>
    </source>
</evidence>
<dbReference type="Pfam" id="PF00096">
    <property type="entry name" value="zf-C2H2"/>
    <property type="match status" value="1"/>
</dbReference>
<feature type="region of interest" description="Disordered" evidence="7">
    <location>
        <begin position="189"/>
        <end position="214"/>
    </location>
</feature>
<dbReference type="PROSITE" id="PS50157">
    <property type="entry name" value="ZINC_FINGER_C2H2_2"/>
    <property type="match status" value="2"/>
</dbReference>
<dbReference type="FunFam" id="3.30.160.60:FF:000446">
    <property type="entry name" value="Zinc finger protein"/>
    <property type="match status" value="1"/>
</dbReference>
<evidence type="ECO:0000256" key="3">
    <source>
        <dbReference type="ARBA" id="ARBA00022771"/>
    </source>
</evidence>
<feature type="region of interest" description="Disordered" evidence="7">
    <location>
        <begin position="303"/>
        <end position="411"/>
    </location>
</feature>
<evidence type="ECO:0000256" key="2">
    <source>
        <dbReference type="ARBA" id="ARBA00022723"/>
    </source>
</evidence>
<dbReference type="PROSITE" id="PS00028">
    <property type="entry name" value="ZINC_FINGER_C2H2_1"/>
    <property type="match status" value="1"/>
</dbReference>
<dbReference type="Gene3D" id="3.30.160.60">
    <property type="entry name" value="Classic Zinc Finger"/>
    <property type="match status" value="2"/>
</dbReference>
<dbReference type="PANTHER" id="PTHR47427">
    <property type="entry name" value="PROTEIN STE12"/>
    <property type="match status" value="1"/>
</dbReference>
<feature type="compositionally biased region" description="Low complexity" evidence="7">
    <location>
        <begin position="362"/>
        <end position="378"/>
    </location>
</feature>
<organism evidence="9">
    <name type="scientific">Sporisorium scitamineum</name>
    <dbReference type="NCBI Taxonomy" id="49012"/>
    <lineage>
        <taxon>Eukaryota</taxon>
        <taxon>Fungi</taxon>
        <taxon>Dikarya</taxon>
        <taxon>Basidiomycota</taxon>
        <taxon>Ustilaginomycotina</taxon>
        <taxon>Ustilaginomycetes</taxon>
        <taxon>Ustilaginales</taxon>
        <taxon>Ustilaginaceae</taxon>
        <taxon>Sporisorium</taxon>
    </lineage>
</organism>
<feature type="compositionally biased region" description="Polar residues" evidence="7">
    <location>
        <begin position="652"/>
        <end position="669"/>
    </location>
</feature>
<feature type="domain" description="C2H2-type" evidence="8">
    <location>
        <begin position="534"/>
        <end position="558"/>
    </location>
</feature>
<proteinExistence type="predicted"/>
<name>A0A127ZC91_9BASI</name>
<dbReference type="AlphaFoldDB" id="A0A127ZC91"/>
<feature type="region of interest" description="Disordered" evidence="7">
    <location>
        <begin position="642"/>
        <end position="669"/>
    </location>
</feature>
<accession>A0A127ZC91</accession>
<protein>
    <submittedName>
        <fullName evidence="9">Related to C2H2-type zinc finger protein</fullName>
    </submittedName>
</protein>
<dbReference type="InterPro" id="IPR036236">
    <property type="entry name" value="Znf_C2H2_sf"/>
</dbReference>
<reference evidence="9" key="1">
    <citation type="submission" date="2014-06" db="EMBL/GenBank/DDBJ databases">
        <authorList>
            <person name="Ju J."/>
            <person name="Zhang J."/>
        </authorList>
    </citation>
    <scope>NUCLEOTIDE SEQUENCE</scope>
    <source>
        <strain evidence="9">SscI8</strain>
    </source>
</reference>
<feature type="compositionally biased region" description="Polar residues" evidence="7">
    <location>
        <begin position="97"/>
        <end position="107"/>
    </location>
</feature>
<dbReference type="SUPFAM" id="SSF57667">
    <property type="entry name" value="beta-beta-alpha zinc fingers"/>
    <property type="match status" value="1"/>
</dbReference>
<dbReference type="InterPro" id="IPR013087">
    <property type="entry name" value="Znf_C2H2_type"/>
</dbReference>
<dbReference type="EMBL" id="LK056662">
    <property type="protein sequence ID" value="CDU23083.1"/>
    <property type="molecule type" value="Genomic_DNA"/>
</dbReference>
<feature type="compositionally biased region" description="Low complexity" evidence="7">
    <location>
        <begin position="388"/>
        <end position="409"/>
    </location>
</feature>
<dbReference type="InterPro" id="IPR052127">
    <property type="entry name" value="STE12_transcription_factor"/>
</dbReference>
<dbReference type="GO" id="GO:1990527">
    <property type="term" value="C:Tec1p-Ste12p-Dig1p complex"/>
    <property type="evidence" value="ECO:0007669"/>
    <property type="project" value="TreeGrafter"/>
</dbReference>
<dbReference type="SMART" id="SM00355">
    <property type="entry name" value="ZnF_C2H2"/>
    <property type="match status" value="2"/>
</dbReference>
<dbReference type="OrthoDB" id="654211at2759"/>
<keyword evidence="3 6" id="KW-0863">Zinc-finger</keyword>
<dbReference type="GO" id="GO:1990526">
    <property type="term" value="C:Ste12p-Dig1p-Dig2p complex"/>
    <property type="evidence" value="ECO:0007669"/>
    <property type="project" value="TreeGrafter"/>
</dbReference>
<dbReference type="GO" id="GO:0008270">
    <property type="term" value="F:zinc ion binding"/>
    <property type="evidence" value="ECO:0007669"/>
    <property type="project" value="UniProtKB-KW"/>
</dbReference>
<feature type="domain" description="C2H2-type" evidence="8">
    <location>
        <begin position="507"/>
        <end position="533"/>
    </location>
</feature>
<comment type="subcellular location">
    <subcellularLocation>
        <location evidence="1">Nucleus</location>
    </subcellularLocation>
</comment>
<keyword evidence="5" id="KW-0539">Nucleus</keyword>
<gene>
    <name evidence="9" type="ORF">SPSC_01713</name>
</gene>
<evidence type="ECO:0000256" key="7">
    <source>
        <dbReference type="SAM" id="MobiDB-lite"/>
    </source>
</evidence>
<feature type="compositionally biased region" description="Low complexity" evidence="7">
    <location>
        <begin position="642"/>
        <end position="651"/>
    </location>
</feature>
<dbReference type="GO" id="GO:0003700">
    <property type="term" value="F:DNA-binding transcription factor activity"/>
    <property type="evidence" value="ECO:0007669"/>
    <property type="project" value="TreeGrafter"/>
</dbReference>
<evidence type="ECO:0000256" key="5">
    <source>
        <dbReference type="ARBA" id="ARBA00023242"/>
    </source>
</evidence>